<dbReference type="SUPFAM" id="SSF56219">
    <property type="entry name" value="DNase I-like"/>
    <property type="match status" value="1"/>
</dbReference>
<dbReference type="PANTHER" id="PTHR22878">
    <property type="entry name" value="DYNEIN HEAVY CHAIN 6, AXONEMAL-LIKE-RELATED"/>
    <property type="match status" value="1"/>
</dbReference>
<feature type="domain" description="Dynein heavy chain AAA lid" evidence="19">
    <location>
        <begin position="2588"/>
        <end position="2727"/>
    </location>
</feature>
<dbReference type="InterPro" id="IPR041658">
    <property type="entry name" value="AAA_lid_11"/>
</dbReference>
<dbReference type="FunFam" id="1.20.920.30:FF:000002">
    <property type="entry name" value="Dynein axonemal heavy chain 3"/>
    <property type="match status" value="1"/>
</dbReference>
<keyword evidence="6" id="KW-0067">ATP-binding</keyword>
<evidence type="ECO:0000256" key="3">
    <source>
        <dbReference type="ARBA" id="ARBA00022701"/>
    </source>
</evidence>
<evidence type="ECO:0000313" key="21">
    <source>
        <dbReference type="EMBL" id="CAE7655311.1"/>
    </source>
</evidence>
<dbReference type="FunFam" id="3.40.50.300:FF:000049">
    <property type="entry name" value="Dynein, axonemal, heavy chain 5"/>
    <property type="match status" value="1"/>
</dbReference>
<feature type="domain" description="Dynein heavy chain region D6 P-loop" evidence="14">
    <location>
        <begin position="2443"/>
        <end position="2556"/>
    </location>
</feature>
<dbReference type="GO" id="GO:0005524">
    <property type="term" value="F:ATP binding"/>
    <property type="evidence" value="ECO:0007669"/>
    <property type="project" value="UniProtKB-KW"/>
</dbReference>
<dbReference type="InterPro" id="IPR026983">
    <property type="entry name" value="DHC"/>
</dbReference>
<keyword evidence="7" id="KW-0243">Dynein</keyword>
<evidence type="ECO:0000256" key="9">
    <source>
        <dbReference type="ARBA" id="ARBA00023069"/>
    </source>
</evidence>
<dbReference type="OrthoDB" id="537704at2759"/>
<evidence type="ECO:0000256" key="12">
    <source>
        <dbReference type="ARBA" id="ARBA00023273"/>
    </source>
</evidence>
<dbReference type="EMBL" id="CAJNIZ010043249">
    <property type="protein sequence ID" value="CAE7655311.1"/>
    <property type="molecule type" value="Genomic_DNA"/>
</dbReference>
<keyword evidence="9" id="KW-0969">Cilium</keyword>
<evidence type="ECO:0000256" key="10">
    <source>
        <dbReference type="ARBA" id="ARBA00023175"/>
    </source>
</evidence>
<keyword evidence="11" id="KW-0206">Cytoskeleton</keyword>
<dbReference type="InterPro" id="IPR036691">
    <property type="entry name" value="Endo/exonu/phosph_ase_sf"/>
</dbReference>
<dbReference type="FunFam" id="1.10.8.720:FF:000001">
    <property type="entry name" value="dynein heavy chain 7, axonemal"/>
    <property type="match status" value="1"/>
</dbReference>
<evidence type="ECO:0000259" key="19">
    <source>
        <dbReference type="Pfam" id="PF18198"/>
    </source>
</evidence>
<evidence type="ECO:0000259" key="18">
    <source>
        <dbReference type="Pfam" id="PF17857"/>
    </source>
</evidence>
<dbReference type="Gene3D" id="3.60.10.10">
    <property type="entry name" value="Endonuclease/exonuclease/phosphatase"/>
    <property type="match status" value="1"/>
</dbReference>
<dbReference type="FunFam" id="1.10.8.1220:FF:000001">
    <property type="entry name" value="Dynein axonemal heavy chain 5"/>
    <property type="match status" value="1"/>
</dbReference>
<evidence type="ECO:0000256" key="5">
    <source>
        <dbReference type="ARBA" id="ARBA00022741"/>
    </source>
</evidence>
<dbReference type="InterPro" id="IPR042219">
    <property type="entry name" value="AAA_lid_11_sf"/>
</dbReference>
<comment type="caution">
    <text evidence="21">The sequence shown here is derived from an EMBL/GenBank/DDBJ whole genome shotgun (WGS) entry which is preliminary data.</text>
</comment>
<dbReference type="FunFam" id="3.10.490.20:FF:000009">
    <property type="entry name" value="Dynein heavy chain 4"/>
    <property type="match status" value="1"/>
</dbReference>
<evidence type="ECO:0000256" key="7">
    <source>
        <dbReference type="ARBA" id="ARBA00023017"/>
    </source>
</evidence>
<keyword evidence="2" id="KW-0963">Cytoplasm</keyword>
<dbReference type="GO" id="GO:0030286">
    <property type="term" value="C:dynein complex"/>
    <property type="evidence" value="ECO:0007669"/>
    <property type="project" value="UniProtKB-KW"/>
</dbReference>
<dbReference type="Pfam" id="PF03028">
    <property type="entry name" value="Dynein_heavy"/>
    <property type="match status" value="1"/>
</dbReference>
<dbReference type="GO" id="GO:0051959">
    <property type="term" value="F:dynein light intermediate chain binding"/>
    <property type="evidence" value="ECO:0007669"/>
    <property type="project" value="InterPro"/>
</dbReference>
<keyword evidence="3" id="KW-0493">Microtubule</keyword>
<dbReference type="Gene3D" id="1.10.8.1220">
    <property type="match status" value="1"/>
</dbReference>
<dbReference type="Gene3D" id="3.40.50.300">
    <property type="entry name" value="P-loop containing nucleotide triphosphate hydrolases"/>
    <property type="match status" value="4"/>
</dbReference>
<evidence type="ECO:0000256" key="2">
    <source>
        <dbReference type="ARBA" id="ARBA00022490"/>
    </source>
</evidence>
<dbReference type="InterPro" id="IPR041228">
    <property type="entry name" value="Dynein_C"/>
</dbReference>
<dbReference type="GO" id="GO:0008569">
    <property type="term" value="F:minus-end-directed microtubule motor activity"/>
    <property type="evidence" value="ECO:0007669"/>
    <property type="project" value="InterPro"/>
</dbReference>
<name>A0A812W5H5_SYMPI</name>
<evidence type="ECO:0000256" key="6">
    <source>
        <dbReference type="ARBA" id="ARBA00022840"/>
    </source>
</evidence>
<protein>
    <submittedName>
        <fullName evidence="21">DNAH1 protein</fullName>
    </submittedName>
</protein>
<proteinExistence type="predicted"/>
<accession>A0A812W5H5</accession>
<evidence type="ECO:0000256" key="1">
    <source>
        <dbReference type="ARBA" id="ARBA00004430"/>
    </source>
</evidence>
<keyword evidence="12" id="KW-0966">Cell projection</keyword>
<dbReference type="Gene3D" id="1.20.920.20">
    <property type="match status" value="1"/>
</dbReference>
<dbReference type="Proteomes" id="UP000649617">
    <property type="component" value="Unassembled WGS sequence"/>
</dbReference>
<dbReference type="Pfam" id="PF17857">
    <property type="entry name" value="AAA_lid_1"/>
    <property type="match status" value="1"/>
</dbReference>
<sequence>MVSAMGPPGGGRTFITERLKRHYSTTAYSDLSDVSIKHIFDVISKYFFAVFDESVQKLVPTMIGCTINVFKQAMHKDGVHAKFLEDAHWVQLWRKHFEGSALLDPAVPFKEAMPETFNGHNLRVLQWNLLAEGLVPEGFMMPLVSQKHVERSDMYLEELLRKSGPEDLQNAARLASQGPRSFVWREGDGGAEGSWEEFARMACNMVLAMKGLAPSQKEERGLELKKMYNPDLDGKGTGQLTVNEKAIVGAEHRLFRVVWFVALLKPDIICLQEVDNFLFLSKELQKLGYACSSEDAAAYVPLKDRPGSSYGEKLSSSSWAFAPKTGFKKGKSTARHFLEKRVADGTGVKARFYGQEAWPIDDDGQAIFWRADRFQIVGKPEFQTLPGDPDIDAFVEGTSEAPGFATADQAAVRVLLQFKDLDERLRRQQFYVCTTHLSSGTDSEVRRIQQLHHLGQSWGRSGLPEIWSMDANTELDFDDADMALGSCVPIPEEANALQSFMHNNDLRSIWEEFYSSTRDMWNPPVSVWKMRGSASAQPKKVGEDMYQLIDHMFYDGRHLFQLGEQALRLREKKTDDHADRDWLALMPNELLPSDHLPIVWDFQLRVKSPRMESTVLLSTAEQLFRQLKPLLKQDDQVLTDIEALFKPLYFAGALTAKTELGQLPDAAIDIFQALKKISDEAKVVLSYELVYGTSKLEDFRERIIAATGRHQSQATYECCLVEALLFSAAAVVAAGQWVGTQLLGDVRNLITLAAMRCIMRTFTAVPRKDEEHCSEIMSKGQLWALLAQLTSTIAPSCNHMVVAFDNNGLVDPKDMNALLGEIGDQLASRRTCNGPALCVLRCINWRQCATGSHVAAAVKMLMQAIESGKIPFLEQHMSSVPDEPPAGSASDAIKLLRTGSNSPKPALQKNTPLEFLHKQTFDQSAAIAALASLAMSGNLDSGGGLALMLESLQRQIALVQGSQVPERQARALRRPPPWVVASFVRRAVVTACESLEPIDALLVSVQKLHVHEQAKKRAKVNPVEELIQALIELPQDGIQSQAHTFGRILRLLVKLCQRCGPAALLSPMVARSGSDRIRDVLRCLALLPADDLQRWKTHLQVNRFLDLLLHSDLKSDNLARALQQKIQDATEEPEFLDLLLMRPPGEIRSQKSFDLSKILDEIDKFEFVRTLPCLQPLVIGHMGIFSWQALNDLLPTPAKSHYLFNLRDIWKVFLGMCSLSSKKSNNALTVTRCWAHEIQRVFGDRLTDSQDLQWMKTQVETAVGQDKCKSRPISWKRERLIFASFLTQEVENRTYDEVTDMQAMKQSIEEYLEDYNQVFSITMPLVMFLDACEHCARICRVLSQPNGNVLLLGVGGSGRQSLTRLSAYMNEADCFQIEVAKGYGMTEFKDDVKKCLMKCGVEDKVQIFLFCDTQIVKEDFVEAINNVLNSGDVPNLYANEDFEAISSSCRQLCQSMGMQPTKANLFSAYLSRVKKNVHVTLAFSPVGDSFRNRLRSFPSLVNCCTIDWFHEWPAEALYSVAKQQITGQNVELPNLEGSLKMFQTIHQSVEASSKLFLKATNRHVYVTPTSFLELLTSFVGILADKRKQVGMLQHRYSVGLGKIGDAEEQVAGLQQMLVEKKPVLEKTQKEVGEMMVVITKDKGEAEEVSQAVAAEEASAAVKAEETQAIKDDAQRDLDEALPALDQAVECLRKLKKEHIQEVKALANPPAGVRLACEGVCIMFQLKPVKKPDPSNPSKKIEDYWETSQKQVLVDAKKLLEDLMDFDKDNIPDKVIQTIGPYIDREDFDPAAIKKASIACEALCLWVRAMYKYHFVAKAVEPKRQLLKQAESELAECQEKLDAAQSKLRQVQNKIAALEADFNAAVEKQKELQDDMNLCEVKLQRAHKLIGGLGGEKARWGQNVKDLNAQLGLLPGDCIVAAGMVSYAGPFTSQVRSDCEELWRKELTDLDMAHTKGCSMSTVLGDPVKIQQWVVCALPNDQLSIENGIIIDRARRWPLMIDPQRQANKYIKNMGKDTETGIDVCKLSEKNFLRTLELGIQFGKWILLENIGINLDPALEPVLGQQKVKDGAGYVIKLGDKSVTYTESWHKRHGNDNCETVIGSMLRPETSVKVTLLNFAITPSGLEDQMLGIVVAKERPDLEEEKNNLVVQNAKNNKILKDIEDDILRLLATSEGDVLEDDTLVDKVTDSKAVSDDINEKKKVAEVTEKNIDTARESYRPVAFRTAVLFFCIVELTNIDPMYQYSLQWFQKLFTIAIDTSPKSEDFEERLGILKSFFTEALYQSICRGLFEKDKTLFSFALCTSILRGDKMLDDAELRFLLVGPTADLVEKGPPIPEEWVGKPRWNEILTLSTLPAFAGFSDYFASHVSDFKRLYDSVEADKETLPGEWEGKLTPMQKMCFIRAMRIDCLKASVITFISQQIGQAFVEPPTFDISKSFADSVNTTPLIFILSPGTDPVSDVIAFADKLGMLKRFESISLGQGQGPKAMKLIENAQGSGGWVLLSNCHLMESWMPSLEAIVEQFNPDNMQTSFRLWLTSMPAKSFPVQVLQNGVKMTNEPPSGLRANLLRSYSALSDDLFKESNKPEIFKTLLFGFCFFHAVVQDRRKFGPIGWNIAYGFTPEDLQVCRQQLMLFVNQYEQVPYKVLNFLGAKINYGGRVTDDKDKLLISTILQTFICSESVEQKDGYKYSTSGLYYAPAAETIEEFVTYIKGLPLYPMPEAFGLHENCNITCAQDEALKLLTGMQSMVSLSAGGGEGGSAESVMDDTAASIQDRLPKPFPLDVCETKFPTLYEESMNTVVKQECLRYNKLIWSMTSSLKDFRKAIKGLIVMTAELEAAGKSLFVNEVPEMWSKKGPLSLKPLSSWYLDILARVGFFQMWFDLGHAPPVFWISGIFFPQAFFTGAMQNFARKYGEEIDLLSFSHQTMDHISDGPAQLTVPPDDGVYVYGIFLEGARFDNTTHQLEESRPKELFTDMPPLQFLPVKNRVPNILDYRCPCYKVVSRKGTLLTTGHSTNFVLYIEVKTDQVVDKWIKAGVAAFLALKY</sequence>
<dbReference type="FunFam" id="3.40.50.300:FF:002141">
    <property type="entry name" value="Dynein heavy chain"/>
    <property type="match status" value="1"/>
</dbReference>
<evidence type="ECO:0000259" key="14">
    <source>
        <dbReference type="Pfam" id="PF03028"/>
    </source>
</evidence>
<keyword evidence="8 13" id="KW-0175">Coiled coil</keyword>
<feature type="domain" description="Dynein heavy chain 3 AAA+ lid" evidence="18">
    <location>
        <begin position="1192"/>
        <end position="1261"/>
    </location>
</feature>
<evidence type="ECO:0000259" key="15">
    <source>
        <dbReference type="Pfam" id="PF12777"/>
    </source>
</evidence>
<dbReference type="Gene3D" id="6.10.140.1060">
    <property type="match status" value="1"/>
</dbReference>
<reference evidence="21" key="1">
    <citation type="submission" date="2021-02" db="EMBL/GenBank/DDBJ databases">
        <authorList>
            <person name="Dougan E. K."/>
            <person name="Rhodes N."/>
            <person name="Thang M."/>
            <person name="Chan C."/>
        </authorList>
    </citation>
    <scope>NUCLEOTIDE SEQUENCE</scope>
</reference>
<dbReference type="InterPro" id="IPR024743">
    <property type="entry name" value="Dynein_HC_stalk"/>
</dbReference>
<dbReference type="PANTHER" id="PTHR22878:SF68">
    <property type="entry name" value="DYNEIN HEAVY CHAIN 6, AXONEMAL-LIKE"/>
    <property type="match status" value="1"/>
</dbReference>
<dbReference type="Pfam" id="PF12781">
    <property type="entry name" value="AAA_9"/>
    <property type="match status" value="1"/>
</dbReference>
<dbReference type="Pfam" id="PF12777">
    <property type="entry name" value="MT"/>
    <property type="match status" value="1"/>
</dbReference>
<dbReference type="Gene3D" id="1.10.8.720">
    <property type="entry name" value="Region D6 of dynein motor"/>
    <property type="match status" value="1"/>
</dbReference>
<gene>
    <name evidence="21" type="primary">DNAH1</name>
    <name evidence="21" type="ORF">SPIL2461_LOCUS17588</name>
</gene>
<dbReference type="InterPro" id="IPR027417">
    <property type="entry name" value="P-loop_NTPase"/>
</dbReference>
<feature type="domain" description="Dynein heavy chain C-terminal" evidence="20">
    <location>
        <begin position="2737"/>
        <end position="3040"/>
    </location>
</feature>
<dbReference type="SUPFAM" id="SSF52540">
    <property type="entry name" value="P-loop containing nucleoside triphosphate hydrolases"/>
    <property type="match status" value="1"/>
</dbReference>
<keyword evidence="10" id="KW-0505">Motor protein</keyword>
<dbReference type="InterPro" id="IPR043160">
    <property type="entry name" value="Dynein_C_barrel"/>
</dbReference>
<dbReference type="Pfam" id="PF12780">
    <property type="entry name" value="AAA_8"/>
    <property type="match status" value="1"/>
</dbReference>
<evidence type="ECO:0000256" key="11">
    <source>
        <dbReference type="ARBA" id="ARBA00023212"/>
    </source>
</evidence>
<evidence type="ECO:0000259" key="16">
    <source>
        <dbReference type="Pfam" id="PF12780"/>
    </source>
</evidence>
<feature type="domain" description="Dynein heavy chain coiled coil stalk" evidence="15">
    <location>
        <begin position="1595"/>
        <end position="1943"/>
    </location>
</feature>
<dbReference type="GO" id="GO:0005930">
    <property type="term" value="C:axoneme"/>
    <property type="evidence" value="ECO:0007669"/>
    <property type="project" value="UniProtKB-SubCell"/>
</dbReference>
<evidence type="ECO:0000313" key="22">
    <source>
        <dbReference type="Proteomes" id="UP000649617"/>
    </source>
</evidence>
<comment type="subcellular location">
    <subcellularLocation>
        <location evidence="1">Cytoplasm</location>
        <location evidence="1">Cytoskeleton</location>
        <location evidence="1">Cilium axoneme</location>
    </subcellularLocation>
</comment>
<keyword evidence="22" id="KW-1185">Reference proteome</keyword>
<dbReference type="Pfam" id="PF18198">
    <property type="entry name" value="AAA_lid_11"/>
    <property type="match status" value="1"/>
</dbReference>
<dbReference type="GO" id="GO:0045505">
    <property type="term" value="F:dynein intermediate chain binding"/>
    <property type="evidence" value="ECO:0007669"/>
    <property type="project" value="InterPro"/>
</dbReference>
<dbReference type="InterPro" id="IPR041589">
    <property type="entry name" value="DNAH3_AAA_lid_1"/>
</dbReference>
<organism evidence="21 22">
    <name type="scientific">Symbiodinium pilosum</name>
    <name type="common">Dinoflagellate</name>
    <dbReference type="NCBI Taxonomy" id="2952"/>
    <lineage>
        <taxon>Eukaryota</taxon>
        <taxon>Sar</taxon>
        <taxon>Alveolata</taxon>
        <taxon>Dinophyceae</taxon>
        <taxon>Suessiales</taxon>
        <taxon>Symbiodiniaceae</taxon>
        <taxon>Symbiodinium</taxon>
    </lineage>
</organism>
<feature type="domain" description="Dynein heavy chain AAA module D4" evidence="16">
    <location>
        <begin position="1323"/>
        <end position="1579"/>
    </location>
</feature>
<dbReference type="InterPro" id="IPR024317">
    <property type="entry name" value="Dynein_heavy_chain_D4_dom"/>
</dbReference>
<dbReference type="FunFam" id="1.20.920.20:FF:000006">
    <property type="entry name" value="Dynein, axonemal, heavy chain 6"/>
    <property type="match status" value="1"/>
</dbReference>
<evidence type="ECO:0000256" key="13">
    <source>
        <dbReference type="SAM" id="Coils"/>
    </source>
</evidence>
<feature type="domain" description="Dynein heavy chain ATP-binding dynein motor region" evidence="17">
    <location>
        <begin position="1970"/>
        <end position="2197"/>
    </location>
</feature>
<dbReference type="InterPro" id="IPR035706">
    <property type="entry name" value="AAA_9"/>
</dbReference>
<dbReference type="InterPro" id="IPR004273">
    <property type="entry name" value="Dynein_heavy_D6_P-loop"/>
</dbReference>
<evidence type="ECO:0000259" key="20">
    <source>
        <dbReference type="Pfam" id="PF18199"/>
    </source>
</evidence>
<dbReference type="FunFam" id="3.40.50.300:FF:000362">
    <property type="entry name" value="Dynein, axonemal, heavy chain 6"/>
    <property type="match status" value="1"/>
</dbReference>
<keyword evidence="4" id="KW-0677">Repeat</keyword>
<dbReference type="Gene3D" id="1.20.920.30">
    <property type="match status" value="2"/>
</dbReference>
<dbReference type="GO" id="GO:0005874">
    <property type="term" value="C:microtubule"/>
    <property type="evidence" value="ECO:0007669"/>
    <property type="project" value="UniProtKB-KW"/>
</dbReference>
<evidence type="ECO:0000259" key="17">
    <source>
        <dbReference type="Pfam" id="PF12781"/>
    </source>
</evidence>
<keyword evidence="5" id="KW-0547">Nucleotide-binding</keyword>
<feature type="coiled-coil region" evidence="13">
    <location>
        <begin position="1819"/>
        <end position="1874"/>
    </location>
</feature>
<evidence type="ECO:0000256" key="4">
    <source>
        <dbReference type="ARBA" id="ARBA00022737"/>
    </source>
</evidence>
<dbReference type="Pfam" id="PF18199">
    <property type="entry name" value="Dynein_C"/>
    <property type="match status" value="1"/>
</dbReference>
<evidence type="ECO:0000256" key="8">
    <source>
        <dbReference type="ARBA" id="ARBA00023054"/>
    </source>
</evidence>
<dbReference type="GO" id="GO:0007018">
    <property type="term" value="P:microtubule-based movement"/>
    <property type="evidence" value="ECO:0007669"/>
    <property type="project" value="InterPro"/>
</dbReference>
<dbReference type="Gene3D" id="1.20.1270.280">
    <property type="match status" value="1"/>
</dbReference>
<dbReference type="Gene3D" id="3.10.490.20">
    <property type="match status" value="1"/>
</dbReference>